<dbReference type="GO" id="GO:0008168">
    <property type="term" value="F:methyltransferase activity"/>
    <property type="evidence" value="ECO:0007669"/>
    <property type="project" value="InterPro"/>
</dbReference>
<dbReference type="GO" id="GO:0003677">
    <property type="term" value="F:DNA binding"/>
    <property type="evidence" value="ECO:0007669"/>
    <property type="project" value="InterPro"/>
</dbReference>
<reference evidence="5" key="1">
    <citation type="submission" date="2023-10" db="EMBL/GenBank/DDBJ databases">
        <title>Complete genome sequence of Streptomyces sp. JL1001.</title>
        <authorList>
            <person name="Jiang L."/>
        </authorList>
    </citation>
    <scope>NUCLEOTIDE SEQUENCE</scope>
    <source>
        <strain evidence="5">JL1001</strain>
    </source>
</reference>
<dbReference type="InterPro" id="IPR004026">
    <property type="entry name" value="Ada_DNA_repair_Zn-bd"/>
</dbReference>
<dbReference type="CDD" id="cd06445">
    <property type="entry name" value="ATase"/>
    <property type="match status" value="1"/>
</dbReference>
<evidence type="ECO:0000256" key="2">
    <source>
        <dbReference type="ARBA" id="ARBA00023159"/>
    </source>
</evidence>
<dbReference type="Pfam" id="PF01035">
    <property type="entry name" value="DNA_binding_1"/>
    <property type="match status" value="1"/>
</dbReference>
<gene>
    <name evidence="5" type="ORF">R1Y80_30115</name>
</gene>
<dbReference type="AlphaFoldDB" id="A0AAU8KRD3"/>
<proteinExistence type="predicted"/>
<dbReference type="InterPro" id="IPR036217">
    <property type="entry name" value="MethylDNA_cys_MeTrfase_DNAb"/>
</dbReference>
<dbReference type="SUPFAM" id="SSF46767">
    <property type="entry name" value="Methylated DNA-protein cysteine methyltransferase, C-terminal domain"/>
    <property type="match status" value="1"/>
</dbReference>
<dbReference type="InterPro" id="IPR014048">
    <property type="entry name" value="MethylDNA_cys_MeTrfase_DNA-bd"/>
</dbReference>
<accession>A0AAU8KRD3</accession>
<dbReference type="Gene3D" id="1.10.10.10">
    <property type="entry name" value="Winged helix-like DNA-binding domain superfamily/Winged helix DNA-binding domain"/>
    <property type="match status" value="1"/>
</dbReference>
<dbReference type="InterPro" id="IPR036388">
    <property type="entry name" value="WH-like_DNA-bd_sf"/>
</dbReference>
<dbReference type="GO" id="GO:0008270">
    <property type="term" value="F:zinc ion binding"/>
    <property type="evidence" value="ECO:0007669"/>
    <property type="project" value="InterPro"/>
</dbReference>
<name>A0AAU8KRD3_9ACTN</name>
<keyword evidence="2" id="KW-0010">Activator</keyword>
<keyword evidence="1" id="KW-0227">DNA damage</keyword>
<dbReference type="Gene3D" id="3.40.10.10">
    <property type="entry name" value="DNA Methylphosphotriester Repair Domain"/>
    <property type="match status" value="1"/>
</dbReference>
<sequence length="270" mass="29356">MTTNDEGAASPQQDVESALAALTTSAPVDYGLRVLRHVGISVERYDRYVRLETGAGGLYVAFSPHAVTGAMMETMVVSTDMFEEIHWSRTRRTAIRSDTALPGLRPAVRTGRTKSLPVDLSSVDEEHRAVLEAVRTVPRGQLRPISWIAREAGVGHEPGIVTRALAANPATLLVPCHRITAEHGSPCDVSYPSGTGRALRAAEHIDMERLAGLSREGAVFLGSRTTRIYCHPTCAHARRITLRHQQPFSDASAARRAGYRACRSCRPLAV</sequence>
<dbReference type="GO" id="GO:0006355">
    <property type="term" value="P:regulation of DNA-templated transcription"/>
    <property type="evidence" value="ECO:0007669"/>
    <property type="project" value="InterPro"/>
</dbReference>
<dbReference type="Pfam" id="PF02805">
    <property type="entry name" value="Ada_Zn_binding"/>
    <property type="match status" value="1"/>
</dbReference>
<evidence type="ECO:0000259" key="4">
    <source>
        <dbReference type="Pfam" id="PF02805"/>
    </source>
</evidence>
<protein>
    <submittedName>
        <fullName evidence="5">MGMT family protein</fullName>
    </submittedName>
</protein>
<dbReference type="InterPro" id="IPR035451">
    <property type="entry name" value="Ada-like_dom_sf"/>
</dbReference>
<evidence type="ECO:0000256" key="1">
    <source>
        <dbReference type="ARBA" id="ARBA00022763"/>
    </source>
</evidence>
<evidence type="ECO:0000259" key="3">
    <source>
        <dbReference type="Pfam" id="PF01035"/>
    </source>
</evidence>
<dbReference type="GO" id="GO:0006281">
    <property type="term" value="P:DNA repair"/>
    <property type="evidence" value="ECO:0007669"/>
    <property type="project" value="InterPro"/>
</dbReference>
<feature type="domain" description="Ada DNA repair metal-binding" evidence="4">
    <location>
        <begin position="216"/>
        <end position="267"/>
    </location>
</feature>
<evidence type="ECO:0000313" key="5">
    <source>
        <dbReference type="EMBL" id="XCN17627.1"/>
    </source>
</evidence>
<dbReference type="SUPFAM" id="SSF57884">
    <property type="entry name" value="Ada DNA repair protein, N-terminal domain (N-Ada 10)"/>
    <property type="match status" value="1"/>
</dbReference>
<feature type="domain" description="Methylated-DNA-[protein]-cysteine S-methyltransferase DNA binding" evidence="3">
    <location>
        <begin position="127"/>
        <end position="199"/>
    </location>
</feature>
<organism evidence="5">
    <name type="scientific">Streptomyces sp. JL1001</name>
    <dbReference type="NCBI Taxonomy" id="3078227"/>
    <lineage>
        <taxon>Bacteria</taxon>
        <taxon>Bacillati</taxon>
        <taxon>Actinomycetota</taxon>
        <taxon>Actinomycetes</taxon>
        <taxon>Kitasatosporales</taxon>
        <taxon>Streptomycetaceae</taxon>
        <taxon>Streptomyces</taxon>
    </lineage>
</organism>
<dbReference type="RefSeq" id="WP_306283975.1">
    <property type="nucleotide sequence ID" value="NZ_CP136798.1"/>
</dbReference>
<dbReference type="EMBL" id="CP136798">
    <property type="protein sequence ID" value="XCN17627.1"/>
    <property type="molecule type" value="Genomic_DNA"/>
</dbReference>